<dbReference type="Gene3D" id="1.10.10.10">
    <property type="entry name" value="Winged helix-like DNA-binding domain superfamily/Winged helix DNA-binding domain"/>
    <property type="match status" value="1"/>
</dbReference>
<dbReference type="AlphaFoldDB" id="A0A2P6RNA5"/>
<dbReference type="Proteomes" id="UP000238479">
    <property type="component" value="Chromosome 2"/>
</dbReference>
<evidence type="ECO:0000256" key="2">
    <source>
        <dbReference type="ARBA" id="ARBA00022737"/>
    </source>
</evidence>
<dbReference type="InterPro" id="IPR027417">
    <property type="entry name" value="P-loop_NTPase"/>
</dbReference>
<sequence length="839" mass="95800">MEVVITAVTTIVGAALGAAFQQLFDGVIKANRKATKFNSVFGDLNLTLQSYQELVKDIEQVENFQPLQGLDGFKTKMEEGIQLVDKCSNIHPLQLKINFFKKKKYVGKLRALDGSLKQLFLILKWQVDNNLRNRVSDLQRSVDRIDRNVVAQNRTENQIRGWCVVPNPPSFTVGLDEPLKDLKMTFLNDDQVSMLVLTAPGGCGKTTLAQLFCRDEEVKEKFKKNIFFVTVSEKPNLDRIVAELYQSTGSQVPAFQNEANALCWLQEFLIETGQNPLLLVLDDVWDGSSESLLLDKCHEFKNPNYKILVTSRFYFQRFRPSYKLRPLNDKDALSLFRDTTSLEDSEFVIPTVLVTKTVKLCQGFPLAISVIGKDLCNQPAEIWERRVIELSKGSSILDSEKFLLNRLQSSLDALGKGLALVKECFIDLGSFPEDRRIPAATLIDMWSELYGLDLDYLSIAFLHDLSSRSLANLIVIRKPSLNNLIITRNAKEDANGYYNEHFVTQHDILRSLAIHQTGHDPTGHSKRLNIDIRKDDIPNWWSEHKQKPKKTRLLSISTDGAFSSKWHNMHLPKAEVLVLNFQTKNYAFPKFRKMSKSLKVLIVTNYGVIPAEVSNFTSLGSLSELKRIRLERISVPSITKNSIQLNSLQKISLFMCNIRRAFSNGSFKFFKAFPSLKEINIDYCNDMMELPADIRLLIHLKKLSITNCHKLSALPEMIGELVNLEVLRLRSCTDLSELPSSVRKLEKLKVLDISNCYSIKELPEHIGEMCCLEKLNMRQCSRLQELPESILDLETLTDVICDEETKGLWEPYLPLLSNHIQIRLVKEEINLDWLQMLHS</sequence>
<dbReference type="OMA" id="KIVCHEI"/>
<protein>
    <submittedName>
        <fullName evidence="5">Putative powdery mildew resistance protein, RPW8</fullName>
    </submittedName>
</protein>
<dbReference type="SUPFAM" id="SSF52047">
    <property type="entry name" value="RNI-like"/>
    <property type="match status" value="1"/>
</dbReference>
<dbReference type="GO" id="GO:0043531">
    <property type="term" value="F:ADP binding"/>
    <property type="evidence" value="ECO:0007669"/>
    <property type="project" value="InterPro"/>
</dbReference>
<dbReference type="InterPro" id="IPR055414">
    <property type="entry name" value="LRR_R13L4/SHOC2-like"/>
</dbReference>
<dbReference type="Pfam" id="PF00931">
    <property type="entry name" value="NB-ARC"/>
    <property type="match status" value="1"/>
</dbReference>
<evidence type="ECO:0000256" key="1">
    <source>
        <dbReference type="ARBA" id="ARBA00008894"/>
    </source>
</evidence>
<dbReference type="InterPro" id="IPR042197">
    <property type="entry name" value="Apaf_helical"/>
</dbReference>
<keyword evidence="3" id="KW-0611">Plant defense</keyword>
<evidence type="ECO:0000259" key="4">
    <source>
        <dbReference type="PROSITE" id="PS51153"/>
    </source>
</evidence>
<proteinExistence type="inferred from homology"/>
<keyword evidence="2" id="KW-0677">Repeat</keyword>
<dbReference type="PANTHER" id="PTHR36766">
    <property type="entry name" value="PLANT BROAD-SPECTRUM MILDEW RESISTANCE PROTEIN RPW8"/>
    <property type="match status" value="1"/>
</dbReference>
<dbReference type="PROSITE" id="PS51153">
    <property type="entry name" value="RPW8"/>
    <property type="match status" value="1"/>
</dbReference>
<accession>A0A2P6RNA5</accession>
<comment type="similarity">
    <text evidence="1">Belongs to the disease resistance NB-LRR family.</text>
</comment>
<dbReference type="Pfam" id="PF05659">
    <property type="entry name" value="RPW8"/>
    <property type="match status" value="1"/>
</dbReference>
<dbReference type="PANTHER" id="PTHR36766:SF3">
    <property type="entry name" value="RPW8 DOMAIN-CONTAINING PROTEIN"/>
    <property type="match status" value="1"/>
</dbReference>
<dbReference type="Gene3D" id="3.80.10.10">
    <property type="entry name" value="Ribonuclease Inhibitor"/>
    <property type="match status" value="1"/>
</dbReference>
<dbReference type="Gene3D" id="1.10.8.430">
    <property type="entry name" value="Helical domain of apoptotic protease-activating factors"/>
    <property type="match status" value="1"/>
</dbReference>
<evidence type="ECO:0000313" key="6">
    <source>
        <dbReference type="Proteomes" id="UP000238479"/>
    </source>
</evidence>
<gene>
    <name evidence="5" type="ORF">RchiOBHm_Chr2g0104441</name>
</gene>
<dbReference type="InterPro" id="IPR008808">
    <property type="entry name" value="Powdery_mildew-R_dom"/>
</dbReference>
<dbReference type="EMBL" id="PDCK01000040">
    <property type="protein sequence ID" value="PRQ47871.1"/>
    <property type="molecule type" value="Genomic_DNA"/>
</dbReference>
<dbReference type="InterPro" id="IPR032675">
    <property type="entry name" value="LRR_dom_sf"/>
</dbReference>
<dbReference type="Gramene" id="PRQ47871">
    <property type="protein sequence ID" value="PRQ47871"/>
    <property type="gene ID" value="RchiOBHm_Chr2g0104441"/>
</dbReference>
<dbReference type="Gene3D" id="3.40.50.300">
    <property type="entry name" value="P-loop containing nucleotide triphosphate hydrolases"/>
    <property type="match status" value="1"/>
</dbReference>
<feature type="domain" description="RPW8" evidence="4">
    <location>
        <begin position="3"/>
        <end position="154"/>
    </location>
</feature>
<dbReference type="InterPro" id="IPR036388">
    <property type="entry name" value="WH-like_DNA-bd_sf"/>
</dbReference>
<dbReference type="GO" id="GO:0006952">
    <property type="term" value="P:defense response"/>
    <property type="evidence" value="ECO:0007669"/>
    <property type="project" value="UniProtKB-KW"/>
</dbReference>
<evidence type="ECO:0000313" key="5">
    <source>
        <dbReference type="EMBL" id="PRQ47871.1"/>
    </source>
</evidence>
<organism evidence="5 6">
    <name type="scientific">Rosa chinensis</name>
    <name type="common">China rose</name>
    <dbReference type="NCBI Taxonomy" id="74649"/>
    <lineage>
        <taxon>Eukaryota</taxon>
        <taxon>Viridiplantae</taxon>
        <taxon>Streptophyta</taxon>
        <taxon>Embryophyta</taxon>
        <taxon>Tracheophyta</taxon>
        <taxon>Spermatophyta</taxon>
        <taxon>Magnoliopsida</taxon>
        <taxon>eudicotyledons</taxon>
        <taxon>Gunneridae</taxon>
        <taxon>Pentapetalae</taxon>
        <taxon>rosids</taxon>
        <taxon>fabids</taxon>
        <taxon>Rosales</taxon>
        <taxon>Rosaceae</taxon>
        <taxon>Rosoideae</taxon>
        <taxon>Rosoideae incertae sedis</taxon>
        <taxon>Rosa</taxon>
    </lineage>
</organism>
<dbReference type="PRINTS" id="PR00364">
    <property type="entry name" value="DISEASERSIST"/>
</dbReference>
<comment type="caution">
    <text evidence="5">The sequence shown here is derived from an EMBL/GenBank/DDBJ whole genome shotgun (WGS) entry which is preliminary data.</text>
</comment>
<evidence type="ECO:0000256" key="3">
    <source>
        <dbReference type="ARBA" id="ARBA00022821"/>
    </source>
</evidence>
<reference evidence="5 6" key="1">
    <citation type="journal article" date="2018" name="Nat. Genet.">
        <title>The Rosa genome provides new insights in the design of modern roses.</title>
        <authorList>
            <person name="Bendahmane M."/>
        </authorList>
    </citation>
    <scope>NUCLEOTIDE SEQUENCE [LARGE SCALE GENOMIC DNA]</scope>
    <source>
        <strain evidence="6">cv. Old Blush</strain>
    </source>
</reference>
<dbReference type="InterPro" id="IPR002182">
    <property type="entry name" value="NB-ARC"/>
</dbReference>
<dbReference type="Pfam" id="PF23598">
    <property type="entry name" value="LRR_14"/>
    <property type="match status" value="1"/>
</dbReference>
<name>A0A2P6RNA5_ROSCH</name>
<dbReference type="SUPFAM" id="SSF52540">
    <property type="entry name" value="P-loop containing nucleoside triphosphate hydrolases"/>
    <property type="match status" value="1"/>
</dbReference>
<keyword evidence="6" id="KW-1185">Reference proteome</keyword>